<organism evidence="2 3">
    <name type="scientific">Beauveria bassiana D1-5</name>
    <dbReference type="NCBI Taxonomy" id="1245745"/>
    <lineage>
        <taxon>Eukaryota</taxon>
        <taxon>Fungi</taxon>
        <taxon>Dikarya</taxon>
        <taxon>Ascomycota</taxon>
        <taxon>Pezizomycotina</taxon>
        <taxon>Sordariomycetes</taxon>
        <taxon>Hypocreomycetidae</taxon>
        <taxon>Hypocreales</taxon>
        <taxon>Cordycipitaceae</taxon>
        <taxon>Beauveria</taxon>
    </lineage>
</organism>
<protein>
    <submittedName>
        <fullName evidence="2">Uncharacterized protein</fullName>
    </submittedName>
</protein>
<keyword evidence="1" id="KW-0732">Signal</keyword>
<feature type="chain" id="PRO_5001995787" evidence="1">
    <location>
        <begin position="17"/>
        <end position="314"/>
    </location>
</feature>
<dbReference type="EMBL" id="ANFO01000278">
    <property type="protein sequence ID" value="KGQ10750.1"/>
    <property type="molecule type" value="Genomic_DNA"/>
</dbReference>
<evidence type="ECO:0000313" key="3">
    <source>
        <dbReference type="Proteomes" id="UP000030106"/>
    </source>
</evidence>
<reference evidence="2 3" key="1">
    <citation type="submission" date="2012-10" db="EMBL/GenBank/DDBJ databases">
        <title>Genome sequencing and analysis of entomopathogenic fungi Beauveria bassiana D1-5.</title>
        <authorList>
            <person name="Li Q."/>
            <person name="Wang L."/>
            <person name="Zhang Z."/>
            <person name="Wang Q."/>
            <person name="Ren J."/>
            <person name="Wang M."/>
            <person name="Xu W."/>
            <person name="Wang J."/>
            <person name="Lu Y."/>
            <person name="Du Q."/>
            <person name="Sun Z."/>
        </authorList>
    </citation>
    <scope>NUCLEOTIDE SEQUENCE [LARGE SCALE GENOMIC DNA]</scope>
    <source>
        <strain evidence="2 3">D1-5</strain>
    </source>
</reference>
<dbReference type="AlphaFoldDB" id="A0A0A2VX74"/>
<evidence type="ECO:0000256" key="1">
    <source>
        <dbReference type="SAM" id="SignalP"/>
    </source>
</evidence>
<comment type="caution">
    <text evidence="2">The sequence shown here is derived from an EMBL/GenBank/DDBJ whole genome shotgun (WGS) entry which is preliminary data.</text>
</comment>
<dbReference type="Gene3D" id="3.20.20.80">
    <property type="entry name" value="Glycosidases"/>
    <property type="match status" value="1"/>
</dbReference>
<evidence type="ECO:0000313" key="2">
    <source>
        <dbReference type="EMBL" id="KGQ10750.1"/>
    </source>
</evidence>
<sequence>MFPILFLAAFASQAVAAPAASNTTVRNWLYTSQIDNKTLDLLDRPDIEGVQALYSWKSLEPQQDEYDFSRINHDLELVQAKGKRLWVQLQDRTFSIDSNPVPKYLHAPIYNNGSVPQCDGSNCDTHFQIVGWVAAQWNEHVRQRFQALLKAMSTELDGRIYGMNLAETSIIPEENKNNFTHLGYFDGELDNAAYAASVFHESYVVQYVNFWPCEPEDTHNYFVKSFDFFAKHGVGIGGPDLIPYKAGQEDNSYPFLHEYRNKVPISVIAVQEPDLSEINPYTHKKFTRQEFTDYAVEKLGSQIIFWTEGAHWLN</sequence>
<dbReference type="InterPro" id="IPR017853">
    <property type="entry name" value="GH"/>
</dbReference>
<accession>A0A0A2VX74</accession>
<dbReference type="Proteomes" id="UP000030106">
    <property type="component" value="Unassembled WGS sequence"/>
</dbReference>
<proteinExistence type="predicted"/>
<dbReference type="eggNOG" id="ENOG502SNVP">
    <property type="taxonomic scope" value="Eukaryota"/>
</dbReference>
<dbReference type="OrthoDB" id="2362330at2759"/>
<feature type="signal peptide" evidence="1">
    <location>
        <begin position="1"/>
        <end position="16"/>
    </location>
</feature>
<gene>
    <name evidence="2" type="ORF">BBAD15_g3896</name>
</gene>
<dbReference type="HOGENOM" id="CLU_058252_0_0_1"/>
<dbReference type="SUPFAM" id="SSF51445">
    <property type="entry name" value="(Trans)glycosidases"/>
    <property type="match status" value="1"/>
</dbReference>
<name>A0A0A2VX74_BEABA</name>